<dbReference type="EC" id="2.1.1.72" evidence="2"/>
<dbReference type="OrthoDB" id="9784823at2"/>
<evidence type="ECO:0000256" key="3">
    <source>
        <dbReference type="ARBA" id="ARBA00022603"/>
    </source>
</evidence>
<dbReference type="InterPro" id="IPR051537">
    <property type="entry name" value="DNA_Adenine_Mtase"/>
</dbReference>
<dbReference type="GO" id="GO:0032259">
    <property type="term" value="P:methylation"/>
    <property type="evidence" value="ECO:0007669"/>
    <property type="project" value="UniProtKB-KW"/>
</dbReference>
<keyword evidence="5" id="KW-0949">S-adenosyl-L-methionine</keyword>
<comment type="caution">
    <text evidence="11">The sequence shown here is derived from an EMBL/GenBank/DDBJ whole genome shotgun (WGS) entry which is preliminary data.</text>
</comment>
<reference evidence="11 12" key="1">
    <citation type="submission" date="2020-08" db="EMBL/GenBank/DDBJ databases">
        <title>Whole-Genome Sequence of French Clinical Streptomyces mexicanus Strain Q0842.</title>
        <authorList>
            <person name="Boxberger M."/>
            <person name="La Scola B."/>
        </authorList>
    </citation>
    <scope>NUCLEOTIDE SEQUENCE [LARGE SCALE GENOMIC DNA]</scope>
    <source>
        <strain evidence="11 12">Marseille-Q0842</strain>
    </source>
</reference>
<evidence type="ECO:0000256" key="4">
    <source>
        <dbReference type="ARBA" id="ARBA00022679"/>
    </source>
</evidence>
<feature type="region of interest" description="Disordered" evidence="8">
    <location>
        <begin position="696"/>
        <end position="719"/>
    </location>
</feature>
<dbReference type="SUPFAM" id="SSF53335">
    <property type="entry name" value="S-adenosyl-L-methionine-dependent methyltransferases"/>
    <property type="match status" value="1"/>
</dbReference>
<dbReference type="PANTHER" id="PTHR42933:SF3">
    <property type="entry name" value="TYPE I RESTRICTION ENZYME MJAVIII METHYLASE SUBUNIT"/>
    <property type="match status" value="1"/>
</dbReference>
<evidence type="ECO:0000256" key="5">
    <source>
        <dbReference type="ARBA" id="ARBA00022691"/>
    </source>
</evidence>
<dbReference type="InterPro" id="IPR029063">
    <property type="entry name" value="SAM-dependent_MTases_sf"/>
</dbReference>
<protein>
    <recommendedName>
        <fullName evidence="2">site-specific DNA-methyltransferase (adenine-specific)</fullName>
        <ecNumber evidence="2">2.1.1.72</ecNumber>
    </recommendedName>
</protein>
<evidence type="ECO:0000256" key="2">
    <source>
        <dbReference type="ARBA" id="ARBA00011900"/>
    </source>
</evidence>
<feature type="domain" description="N6 adenine-specific DNA methyltransferase N-terminal" evidence="10">
    <location>
        <begin position="16"/>
        <end position="158"/>
    </location>
</feature>
<feature type="compositionally biased region" description="Acidic residues" evidence="8">
    <location>
        <begin position="710"/>
        <end position="719"/>
    </location>
</feature>
<dbReference type="Gene3D" id="3.40.50.150">
    <property type="entry name" value="Vaccinia Virus protein VP39"/>
    <property type="match status" value="1"/>
</dbReference>
<comment type="catalytic activity">
    <reaction evidence="7">
        <text>a 2'-deoxyadenosine in DNA + S-adenosyl-L-methionine = an N(6)-methyl-2'-deoxyadenosine in DNA + S-adenosyl-L-homocysteine + H(+)</text>
        <dbReference type="Rhea" id="RHEA:15197"/>
        <dbReference type="Rhea" id="RHEA-COMP:12418"/>
        <dbReference type="Rhea" id="RHEA-COMP:12419"/>
        <dbReference type="ChEBI" id="CHEBI:15378"/>
        <dbReference type="ChEBI" id="CHEBI:57856"/>
        <dbReference type="ChEBI" id="CHEBI:59789"/>
        <dbReference type="ChEBI" id="CHEBI:90615"/>
        <dbReference type="ChEBI" id="CHEBI:90616"/>
        <dbReference type="EC" id="2.1.1.72"/>
    </reaction>
</comment>
<dbReference type="InterPro" id="IPR038333">
    <property type="entry name" value="T1MK-like_N_sf"/>
</dbReference>
<evidence type="ECO:0000313" key="12">
    <source>
        <dbReference type="Proteomes" id="UP000517694"/>
    </source>
</evidence>
<dbReference type="PROSITE" id="PS00092">
    <property type="entry name" value="N6_MTASE"/>
    <property type="match status" value="1"/>
</dbReference>
<dbReference type="Pfam" id="PF12161">
    <property type="entry name" value="HsdM_N"/>
    <property type="match status" value="1"/>
</dbReference>
<keyword evidence="6" id="KW-0680">Restriction system</keyword>
<dbReference type="GO" id="GO:0009307">
    <property type="term" value="P:DNA restriction-modification system"/>
    <property type="evidence" value="ECO:0007669"/>
    <property type="project" value="UniProtKB-KW"/>
</dbReference>
<dbReference type="InterPro" id="IPR022749">
    <property type="entry name" value="D12N6_MeTrfase_N"/>
</dbReference>
<dbReference type="PRINTS" id="PR00507">
    <property type="entry name" value="N12N6MTFRASE"/>
</dbReference>
<gene>
    <name evidence="11" type="ORF">H1R13_04290</name>
</gene>
<evidence type="ECO:0000256" key="8">
    <source>
        <dbReference type="SAM" id="MobiDB-lite"/>
    </source>
</evidence>
<dbReference type="Pfam" id="PF02384">
    <property type="entry name" value="N6_Mtase"/>
    <property type="match status" value="1"/>
</dbReference>
<dbReference type="EMBL" id="JACMHY010000001">
    <property type="protein sequence ID" value="MBC2864239.1"/>
    <property type="molecule type" value="Genomic_DNA"/>
</dbReference>
<keyword evidence="12" id="KW-1185">Reference proteome</keyword>
<proteinExistence type="inferred from homology"/>
<evidence type="ECO:0000259" key="10">
    <source>
        <dbReference type="Pfam" id="PF12161"/>
    </source>
</evidence>
<name>A0A7X1HW89_9ACTN</name>
<evidence type="ECO:0000256" key="6">
    <source>
        <dbReference type="ARBA" id="ARBA00022747"/>
    </source>
</evidence>
<dbReference type="Proteomes" id="UP000517694">
    <property type="component" value="Unassembled WGS sequence"/>
</dbReference>
<keyword evidence="4" id="KW-0808">Transferase</keyword>
<dbReference type="AlphaFoldDB" id="A0A7X1HW89"/>
<dbReference type="Gene3D" id="1.20.1260.30">
    <property type="match status" value="1"/>
</dbReference>
<accession>A0A7X1HW89</accession>
<organism evidence="11 12">
    <name type="scientific">Streptomyces mexicanus</name>
    <dbReference type="NCBI Taxonomy" id="178566"/>
    <lineage>
        <taxon>Bacteria</taxon>
        <taxon>Bacillati</taxon>
        <taxon>Actinomycetota</taxon>
        <taxon>Actinomycetes</taxon>
        <taxon>Kitasatosporales</taxon>
        <taxon>Streptomycetaceae</taxon>
        <taxon>Streptomyces</taxon>
    </lineage>
</organism>
<keyword evidence="3 11" id="KW-0489">Methyltransferase</keyword>
<feature type="domain" description="DNA methylase adenine-specific" evidence="9">
    <location>
        <begin position="172"/>
        <end position="478"/>
    </location>
</feature>
<evidence type="ECO:0000256" key="1">
    <source>
        <dbReference type="ARBA" id="ARBA00006594"/>
    </source>
</evidence>
<sequence length="833" mass="93635">MKQEENPVAQLTLPQLERHLYAAADILRGKMDAAQYQDYIFAMLFLKRASDQFDVARAALVKRLMAEGKSREQAERISEARGAYKAHEFYVPHEARWSTIVSQSRTAPAEALNVALDALENSNHQALEGVLSYISFTDPRGSNTKLTKPVIQQLIDHFSEYRLSNDDFEFPDLLGHAYEYIIGEFADEGGKKGGQFYTPRSVIRMMNQLVKPEPGMSVYDPCCGSAGMLILAKEYVQEHGGDESHLSVHGQEDNGSAWAMARMNLLLHGVADGVIHHGDTLADPKHVLPNGQLQRFDRILTNPPFAQNYRREGMKFPERMVNWTPESGKKADLMFVQHVLAVLEADGIAAVVMPHGVLFRGGEEQKIRARIIEEGRLEAVIGIGPNVFYGTGIPACILVLRGRNGAPEGRRDGVLFINADREITAGRTQNLLEAQHAEKIVSAYERWEEIPGFARVVPFDELAENDYNLNIRRYVDNTPAPEPQDVRAHLYGGVPRSEIAARRKQFEAFGIDAEALLFQQRDGDPDYVDFLEEGYEATAMRIPELAQEKEAVLERAFHTWWDEHRERLAQLPVHRQKAQARQELLSTFVAALEPVGVLDKHQLAGAVAAWWFDARNDLDVLMAKNFKGLIDGWVRSIASAFEEPSEKADAKTKARYRSAMRKAREHRLVPELIPEYVKQLEQAEALVAKLDAEVKAGSPPKKTSKAGADGAEESDEEEIDLSQVLPRKELAALRKQLKEAKIELAGIKASFVTKLEGAAKELSSEQAREVVLGFLREDLYARMNRFVLADRRALVDAFRNWGEKYAVTLTDLEREREASAKRLRGYLEELGYA</sequence>
<evidence type="ECO:0000256" key="7">
    <source>
        <dbReference type="ARBA" id="ARBA00047942"/>
    </source>
</evidence>
<dbReference type="GO" id="GO:0008170">
    <property type="term" value="F:N-methyltransferase activity"/>
    <property type="evidence" value="ECO:0007669"/>
    <property type="project" value="InterPro"/>
</dbReference>
<evidence type="ECO:0000313" key="11">
    <source>
        <dbReference type="EMBL" id="MBC2864239.1"/>
    </source>
</evidence>
<dbReference type="PANTHER" id="PTHR42933">
    <property type="entry name" value="SLR6095 PROTEIN"/>
    <property type="match status" value="1"/>
</dbReference>
<dbReference type="InterPro" id="IPR003356">
    <property type="entry name" value="DNA_methylase_A-5"/>
</dbReference>
<dbReference type="GO" id="GO:0009007">
    <property type="term" value="F:site-specific DNA-methyltransferase (adenine-specific) activity"/>
    <property type="evidence" value="ECO:0007669"/>
    <property type="project" value="UniProtKB-EC"/>
</dbReference>
<dbReference type="InterPro" id="IPR002052">
    <property type="entry name" value="DNA_methylase_N6_adenine_CS"/>
</dbReference>
<comment type="similarity">
    <text evidence="1">Belongs to the N(4)/N(6)-methyltransferase family.</text>
</comment>
<dbReference type="GO" id="GO:0003677">
    <property type="term" value="F:DNA binding"/>
    <property type="evidence" value="ECO:0007669"/>
    <property type="project" value="InterPro"/>
</dbReference>
<evidence type="ECO:0000259" key="9">
    <source>
        <dbReference type="Pfam" id="PF02384"/>
    </source>
</evidence>